<dbReference type="RefSeq" id="WP_248480034.1">
    <property type="nucleotide sequence ID" value="NZ_JALPRF010000007.1"/>
</dbReference>
<reference evidence="1 2" key="1">
    <citation type="submission" date="2022-04" db="EMBL/GenBank/DDBJ databases">
        <title>Spirosoma sp. strain RP8 genome sequencing and assembly.</title>
        <authorList>
            <person name="Jung Y."/>
        </authorList>
    </citation>
    <scope>NUCLEOTIDE SEQUENCE [LARGE SCALE GENOMIC DNA]</scope>
    <source>
        <strain evidence="1 2">RP8</strain>
    </source>
</reference>
<protein>
    <submittedName>
        <fullName evidence="1">Uncharacterized protein</fullName>
    </submittedName>
</protein>
<organism evidence="1 2">
    <name type="scientific">Spirosoma liriopis</name>
    <dbReference type="NCBI Taxonomy" id="2937440"/>
    <lineage>
        <taxon>Bacteria</taxon>
        <taxon>Pseudomonadati</taxon>
        <taxon>Bacteroidota</taxon>
        <taxon>Cytophagia</taxon>
        <taxon>Cytophagales</taxon>
        <taxon>Cytophagaceae</taxon>
        <taxon>Spirosoma</taxon>
    </lineage>
</organism>
<dbReference type="SUPFAM" id="SSF52172">
    <property type="entry name" value="CheY-like"/>
    <property type="match status" value="1"/>
</dbReference>
<dbReference type="EMBL" id="JALPRF010000007">
    <property type="protein sequence ID" value="MCK8495294.1"/>
    <property type="molecule type" value="Genomic_DNA"/>
</dbReference>
<dbReference type="Proteomes" id="UP001202180">
    <property type="component" value="Unassembled WGS sequence"/>
</dbReference>
<evidence type="ECO:0000313" key="1">
    <source>
        <dbReference type="EMBL" id="MCK8495294.1"/>
    </source>
</evidence>
<dbReference type="InterPro" id="IPR011006">
    <property type="entry name" value="CheY-like_superfamily"/>
</dbReference>
<sequence length="124" mass="14175">MEAASGQRITCGIIEKTAIQRQLIKSYITQLPELEFRWEAEFQETSYACFETHIPDLLFMSLGQLPVKVAPLLRPILTHHSGIILTTGYYLKELGEIPFPFVAYLQKPFSFKMFAASVDSFKQL</sequence>
<name>A0ABT0HT12_9BACT</name>
<accession>A0ABT0HT12</accession>
<keyword evidence="2" id="KW-1185">Reference proteome</keyword>
<proteinExistence type="predicted"/>
<gene>
    <name evidence="1" type="ORF">M0L20_25730</name>
</gene>
<evidence type="ECO:0000313" key="2">
    <source>
        <dbReference type="Proteomes" id="UP001202180"/>
    </source>
</evidence>
<comment type="caution">
    <text evidence="1">The sequence shown here is derived from an EMBL/GenBank/DDBJ whole genome shotgun (WGS) entry which is preliminary data.</text>
</comment>